<keyword evidence="1" id="KW-0620">Polyamine biosynthesis</keyword>
<evidence type="ECO:0000256" key="1">
    <source>
        <dbReference type="ARBA" id="ARBA00023115"/>
    </source>
</evidence>
<dbReference type="AlphaFoldDB" id="A0A934S1M2"/>
<dbReference type="EMBL" id="JAENIJ010000004">
    <property type="protein sequence ID" value="MBK1881575.1"/>
    <property type="molecule type" value="Genomic_DNA"/>
</dbReference>
<dbReference type="SUPFAM" id="SSF53335">
    <property type="entry name" value="S-adenosyl-L-methionine-dependent methyltransferases"/>
    <property type="match status" value="1"/>
</dbReference>
<sequence length="222" mass="24796">MKPTVTLASTQTPDGATLTLHEHDGEFFLKVAGLQLMSTTAFSSEQQMAELSCVGLPTKPRILIGGLGFGFTLRRVLELTGPNAHVDVAELLPEIVDWNREFLKSINGTLVDDSRVKIEIRDVYEIIDRCGPAKYHTILLDVDNGPDPFVQLGNERLYKKSGLERIKGALHPKGRVVFWSAHQDKSFARLLEKYFTNVQCIGAKAYPKAKRFTHTLFVAERA</sequence>
<name>A0A934S1M2_9BACT</name>
<protein>
    <submittedName>
        <fullName evidence="2">Spermine synthase</fullName>
    </submittedName>
</protein>
<gene>
    <name evidence="2" type="ORF">JIN85_04065</name>
</gene>
<accession>A0A934S1M2</accession>
<dbReference type="Proteomes" id="UP000603141">
    <property type="component" value="Unassembled WGS sequence"/>
</dbReference>
<proteinExistence type="predicted"/>
<dbReference type="RefSeq" id="WP_200267900.1">
    <property type="nucleotide sequence ID" value="NZ_JAENIJ010000004.1"/>
</dbReference>
<reference evidence="2" key="1">
    <citation type="submission" date="2021-01" db="EMBL/GenBank/DDBJ databases">
        <title>Modified the classification status of verrucomicrobia.</title>
        <authorList>
            <person name="Feng X."/>
        </authorList>
    </citation>
    <scope>NUCLEOTIDE SEQUENCE</scope>
    <source>
        <strain evidence="2">KCTC 22041</strain>
    </source>
</reference>
<comment type="caution">
    <text evidence="2">The sequence shown here is derived from an EMBL/GenBank/DDBJ whole genome shotgun (WGS) entry which is preliminary data.</text>
</comment>
<dbReference type="InterPro" id="IPR029063">
    <property type="entry name" value="SAM-dependent_MTases_sf"/>
</dbReference>
<dbReference type="PANTHER" id="PTHR43317:SF3">
    <property type="entry name" value="BLR2883 PROTEIN"/>
    <property type="match status" value="1"/>
</dbReference>
<dbReference type="GO" id="GO:0006596">
    <property type="term" value="P:polyamine biosynthetic process"/>
    <property type="evidence" value="ECO:0007669"/>
    <property type="project" value="UniProtKB-KW"/>
</dbReference>
<dbReference type="Gene3D" id="3.40.50.150">
    <property type="entry name" value="Vaccinia Virus protein VP39"/>
    <property type="match status" value="1"/>
</dbReference>
<dbReference type="Pfam" id="PF01564">
    <property type="entry name" value="Spermine_synth"/>
    <property type="match status" value="1"/>
</dbReference>
<evidence type="ECO:0000313" key="2">
    <source>
        <dbReference type="EMBL" id="MBK1881575.1"/>
    </source>
</evidence>
<organism evidence="2 3">
    <name type="scientific">Luteolibacter pohnpeiensis</name>
    <dbReference type="NCBI Taxonomy" id="454153"/>
    <lineage>
        <taxon>Bacteria</taxon>
        <taxon>Pseudomonadati</taxon>
        <taxon>Verrucomicrobiota</taxon>
        <taxon>Verrucomicrobiia</taxon>
        <taxon>Verrucomicrobiales</taxon>
        <taxon>Verrucomicrobiaceae</taxon>
        <taxon>Luteolibacter</taxon>
    </lineage>
</organism>
<evidence type="ECO:0000313" key="3">
    <source>
        <dbReference type="Proteomes" id="UP000603141"/>
    </source>
</evidence>
<dbReference type="PANTHER" id="PTHR43317">
    <property type="entry name" value="THERMOSPERMINE SYNTHASE ACAULIS5"/>
    <property type="match status" value="1"/>
</dbReference>
<keyword evidence="3" id="KW-1185">Reference proteome</keyword>